<proteinExistence type="predicted"/>
<evidence type="ECO:0000313" key="9">
    <source>
        <dbReference type="Proteomes" id="UP000700596"/>
    </source>
</evidence>
<sequence>MFTPPRSNLNLRRPLASSTCPHSCTTTLSTLPKTEITMAIKPITGMLRRTVVLDLSVAIGLGVAAGYGWWYGYHVPAVRHRDAFYQQIEEKRAAALGQK</sequence>
<evidence type="ECO:0000256" key="4">
    <source>
        <dbReference type="ARBA" id="ARBA00022989"/>
    </source>
</evidence>
<accession>A0A9P9IXP9</accession>
<keyword evidence="5" id="KW-0496">Mitochondrion</keyword>
<organism evidence="8 9">
    <name type="scientific">Dendryphion nanum</name>
    <dbReference type="NCBI Taxonomy" id="256645"/>
    <lineage>
        <taxon>Eukaryota</taxon>
        <taxon>Fungi</taxon>
        <taxon>Dikarya</taxon>
        <taxon>Ascomycota</taxon>
        <taxon>Pezizomycotina</taxon>
        <taxon>Dothideomycetes</taxon>
        <taxon>Pleosporomycetidae</taxon>
        <taxon>Pleosporales</taxon>
        <taxon>Torulaceae</taxon>
        <taxon>Dendryphion</taxon>
    </lineage>
</organism>
<dbReference type="AlphaFoldDB" id="A0A9P9IXP9"/>
<evidence type="ECO:0000313" key="8">
    <source>
        <dbReference type="EMBL" id="KAH7136066.1"/>
    </source>
</evidence>
<keyword evidence="4 7" id="KW-1133">Transmembrane helix</keyword>
<dbReference type="GO" id="GO:0006123">
    <property type="term" value="P:mitochondrial electron transport, cytochrome c to oxygen"/>
    <property type="evidence" value="ECO:0007669"/>
    <property type="project" value="TreeGrafter"/>
</dbReference>
<keyword evidence="2 7" id="KW-0812">Transmembrane</keyword>
<keyword evidence="9" id="KW-1185">Reference proteome</keyword>
<dbReference type="PANTHER" id="PTHR28264:SF1">
    <property type="entry name" value="CYTOCHROME C OXIDASE SUBUNIT 6C"/>
    <property type="match status" value="1"/>
</dbReference>
<protein>
    <recommendedName>
        <fullName evidence="10">Cytochrome c oxidase polypeptide VIIA</fullName>
    </recommendedName>
</protein>
<evidence type="ECO:0000256" key="7">
    <source>
        <dbReference type="SAM" id="Phobius"/>
    </source>
</evidence>
<gene>
    <name evidence="8" type="ORF">B0J11DRAFT_519845</name>
</gene>
<name>A0A9P9IXP9_9PLEO</name>
<keyword evidence="3" id="KW-0999">Mitochondrion inner membrane</keyword>
<evidence type="ECO:0000256" key="6">
    <source>
        <dbReference type="ARBA" id="ARBA00023136"/>
    </source>
</evidence>
<dbReference type="Proteomes" id="UP000700596">
    <property type="component" value="Unassembled WGS sequence"/>
</dbReference>
<evidence type="ECO:0000256" key="5">
    <source>
        <dbReference type="ARBA" id="ARBA00023128"/>
    </source>
</evidence>
<evidence type="ECO:0000256" key="2">
    <source>
        <dbReference type="ARBA" id="ARBA00022692"/>
    </source>
</evidence>
<comment type="caution">
    <text evidence="8">The sequence shown here is derived from an EMBL/GenBank/DDBJ whole genome shotgun (WGS) entry which is preliminary data.</text>
</comment>
<evidence type="ECO:0000256" key="1">
    <source>
        <dbReference type="ARBA" id="ARBA00004273"/>
    </source>
</evidence>
<reference evidence="8" key="1">
    <citation type="journal article" date="2021" name="Nat. Commun.">
        <title>Genetic determinants of endophytism in the Arabidopsis root mycobiome.</title>
        <authorList>
            <person name="Mesny F."/>
            <person name="Miyauchi S."/>
            <person name="Thiergart T."/>
            <person name="Pickel B."/>
            <person name="Atanasova L."/>
            <person name="Karlsson M."/>
            <person name="Huettel B."/>
            <person name="Barry K.W."/>
            <person name="Haridas S."/>
            <person name="Chen C."/>
            <person name="Bauer D."/>
            <person name="Andreopoulos W."/>
            <person name="Pangilinan J."/>
            <person name="LaButti K."/>
            <person name="Riley R."/>
            <person name="Lipzen A."/>
            <person name="Clum A."/>
            <person name="Drula E."/>
            <person name="Henrissat B."/>
            <person name="Kohler A."/>
            <person name="Grigoriev I.V."/>
            <person name="Martin F.M."/>
            <person name="Hacquard S."/>
        </authorList>
    </citation>
    <scope>NUCLEOTIDE SEQUENCE</scope>
    <source>
        <strain evidence="8">MPI-CAGE-CH-0243</strain>
    </source>
</reference>
<evidence type="ECO:0008006" key="10">
    <source>
        <dbReference type="Google" id="ProtNLM"/>
    </source>
</evidence>
<dbReference type="PANTHER" id="PTHR28264">
    <property type="entry name" value="CYTOCHROME C OXIDASE SUBUNIT 7A"/>
    <property type="match status" value="1"/>
</dbReference>
<feature type="transmembrane region" description="Helical" evidence="7">
    <location>
        <begin position="51"/>
        <end position="70"/>
    </location>
</feature>
<dbReference type="GO" id="GO:0004129">
    <property type="term" value="F:cytochrome-c oxidase activity"/>
    <property type="evidence" value="ECO:0007669"/>
    <property type="project" value="TreeGrafter"/>
</dbReference>
<dbReference type="GO" id="GO:0005743">
    <property type="term" value="C:mitochondrial inner membrane"/>
    <property type="evidence" value="ECO:0007669"/>
    <property type="project" value="UniProtKB-SubCell"/>
</dbReference>
<keyword evidence="6 7" id="KW-0472">Membrane</keyword>
<evidence type="ECO:0000256" key="3">
    <source>
        <dbReference type="ARBA" id="ARBA00022792"/>
    </source>
</evidence>
<comment type="subcellular location">
    <subcellularLocation>
        <location evidence="1">Mitochondrion inner membrane</location>
    </subcellularLocation>
</comment>
<dbReference type="CDD" id="cd22888">
    <property type="entry name" value="CcO_VIIa_fungal"/>
    <property type="match status" value="1"/>
</dbReference>
<dbReference type="OrthoDB" id="2317211at2759"/>
<dbReference type="EMBL" id="JAGMWT010000002">
    <property type="protein sequence ID" value="KAH7136066.1"/>
    <property type="molecule type" value="Genomic_DNA"/>
</dbReference>